<sequence>MVNVWASVPLNYGVPSRGTTAIAYIKLAATDVTQNTQNLLINQGSPGEPGVELVLQGGSILAEALGWQHNIVGFDPLEYAAEIFGEACTENAGGPNGNASFISTPAVAQDLFTYVNAEQKLAGKPANESKISYLAVSYGTMLCATFASLYPDHVGEMGPSVRHIIGRLHGLLAKLKYNPLPIPSSDACDIPLMATYSDLKEYILIAMYAPLSTFPVLADVLAGLERGNTSAYVTAVTDGSIPANPCNNGSGKNTTTDANTLIKCVDEPFLWRSVAQQREWNPMQIFDAKPPKSAPLPGIAGARDLTLESVLTSTTLYSGNSKGLVPHLIVTAETDPMAPKRGAYKMSSVFPGSVVLTQASVGHTAIASLSPCYLNNVEMDLNGQLPAAYTTCQPDVLPFQGSASLYLGI</sequence>
<feature type="domain" description="Peptidase S33 tripeptidyl aminopeptidase-like C-terminal" evidence="1">
    <location>
        <begin position="320"/>
        <end position="392"/>
    </location>
</feature>
<evidence type="ECO:0000313" key="3">
    <source>
        <dbReference type="Proteomes" id="UP000649114"/>
    </source>
</evidence>
<dbReference type="Pfam" id="PF08386">
    <property type="entry name" value="Abhydrolase_4"/>
    <property type="match status" value="1"/>
</dbReference>
<evidence type="ECO:0000259" key="1">
    <source>
        <dbReference type="Pfam" id="PF08386"/>
    </source>
</evidence>
<organism evidence="2 3">
    <name type="scientific">Aspergillus lentulus</name>
    <dbReference type="NCBI Taxonomy" id="293939"/>
    <lineage>
        <taxon>Eukaryota</taxon>
        <taxon>Fungi</taxon>
        <taxon>Dikarya</taxon>
        <taxon>Ascomycota</taxon>
        <taxon>Pezizomycotina</taxon>
        <taxon>Eurotiomycetes</taxon>
        <taxon>Eurotiomycetidae</taxon>
        <taxon>Eurotiales</taxon>
        <taxon>Aspergillaceae</taxon>
        <taxon>Aspergillus</taxon>
        <taxon>Aspergillus subgen. Fumigati</taxon>
    </lineage>
</organism>
<protein>
    <recommendedName>
        <fullName evidence="1">Peptidase S33 tripeptidyl aminopeptidase-like C-terminal domain-containing protein</fullName>
    </recommendedName>
</protein>
<dbReference type="EMBL" id="JAAAPU010000063">
    <property type="protein sequence ID" value="KAF4204261.1"/>
    <property type="molecule type" value="Genomic_DNA"/>
</dbReference>
<dbReference type="AlphaFoldDB" id="A0AAN6BNU3"/>
<evidence type="ECO:0000313" key="2">
    <source>
        <dbReference type="EMBL" id="KAF4204261.1"/>
    </source>
</evidence>
<reference evidence="2" key="2">
    <citation type="submission" date="2020-04" db="EMBL/GenBank/DDBJ databases">
        <authorList>
            <person name="Santos R.A.C."/>
            <person name="Steenwyk J.L."/>
            <person name="Rivero-Menendez O."/>
            <person name="Mead M.E."/>
            <person name="Silva L.P."/>
            <person name="Bastos R.W."/>
            <person name="Alastruey-Izquierdo A."/>
            <person name="Goldman G.H."/>
            <person name="Rokas A."/>
        </authorList>
    </citation>
    <scope>NUCLEOTIDE SEQUENCE</scope>
    <source>
        <strain evidence="2">CNM-CM8927</strain>
    </source>
</reference>
<dbReference type="InterPro" id="IPR013595">
    <property type="entry name" value="Pept_S33_TAP-like_C"/>
</dbReference>
<comment type="caution">
    <text evidence="2">The sequence shown here is derived from an EMBL/GenBank/DDBJ whole genome shotgun (WGS) entry which is preliminary data.</text>
</comment>
<dbReference type="Proteomes" id="UP000649114">
    <property type="component" value="Unassembled WGS sequence"/>
</dbReference>
<dbReference type="InterPro" id="IPR029058">
    <property type="entry name" value="AB_hydrolase_fold"/>
</dbReference>
<dbReference type="SUPFAM" id="SSF53474">
    <property type="entry name" value="alpha/beta-Hydrolases"/>
    <property type="match status" value="1"/>
</dbReference>
<proteinExistence type="predicted"/>
<reference evidence="2" key="1">
    <citation type="journal article" date="2020" name="bioRxiv">
        <title>Genomic and phenotypic heterogeneity of clinical isolates of the human pathogens Aspergillus fumigatus, Aspergillus lentulus and Aspergillus fumigatiaffinis.</title>
        <authorList>
            <person name="dos Santos R.A.C."/>
            <person name="Steenwyk J.L."/>
            <person name="Rivero-Menendez O."/>
            <person name="Mead M.E."/>
            <person name="Silva L.P."/>
            <person name="Bastos R.W."/>
            <person name="Alastruey-Izquierdo A."/>
            <person name="Goldman G.H."/>
            <person name="Rokas A."/>
        </authorList>
    </citation>
    <scope>NUCLEOTIDE SEQUENCE</scope>
    <source>
        <strain evidence="2">CNM-CM8927</strain>
    </source>
</reference>
<name>A0AAN6BNU3_ASPLE</name>
<accession>A0AAN6BNU3</accession>
<dbReference type="Gene3D" id="3.40.50.1820">
    <property type="entry name" value="alpha/beta hydrolase"/>
    <property type="match status" value="1"/>
</dbReference>
<gene>
    <name evidence="2" type="ORF">CNMCM8927_007748</name>
</gene>